<dbReference type="PROSITE" id="PS01002">
    <property type="entry name" value="TCTP_1"/>
    <property type="match status" value="1"/>
</dbReference>
<protein>
    <recommendedName>
        <fullName evidence="1">Translationally-controlled tumor protein homolog</fullName>
    </recommendedName>
</protein>
<dbReference type="EMBL" id="JAOPHQ010004264">
    <property type="protein sequence ID" value="KAK0140274.1"/>
    <property type="molecule type" value="Genomic_DNA"/>
</dbReference>
<feature type="domain" description="BTB" evidence="3">
    <location>
        <begin position="246"/>
        <end position="316"/>
    </location>
</feature>
<dbReference type="PROSITE" id="PS50097">
    <property type="entry name" value="BTB"/>
    <property type="match status" value="1"/>
</dbReference>
<dbReference type="InterPro" id="IPR000210">
    <property type="entry name" value="BTB/POZ_dom"/>
</dbReference>
<comment type="caution">
    <text evidence="5">The sequence shown here is derived from an EMBL/GenBank/DDBJ whole genome shotgun (WGS) entry which is preliminary data.</text>
</comment>
<dbReference type="InterPro" id="IPR011057">
    <property type="entry name" value="Mss4-like_sf"/>
</dbReference>
<dbReference type="Gene3D" id="3.30.710.10">
    <property type="entry name" value="Potassium Channel Kv1.1, Chain A"/>
    <property type="match status" value="1"/>
</dbReference>
<dbReference type="InterPro" id="IPR011323">
    <property type="entry name" value="Mss4/transl-control_tumour"/>
</dbReference>
<evidence type="ECO:0000259" key="4">
    <source>
        <dbReference type="PROSITE" id="PS51797"/>
    </source>
</evidence>
<dbReference type="SMART" id="SM00225">
    <property type="entry name" value="BTB"/>
    <property type="match status" value="1"/>
</dbReference>
<dbReference type="GO" id="GO:0051260">
    <property type="term" value="P:protein homooligomerization"/>
    <property type="evidence" value="ECO:0007669"/>
    <property type="project" value="InterPro"/>
</dbReference>
<dbReference type="SUPFAM" id="SSF54695">
    <property type="entry name" value="POZ domain"/>
    <property type="match status" value="1"/>
</dbReference>
<accession>A0AA47MHM5</accession>
<evidence type="ECO:0000259" key="3">
    <source>
        <dbReference type="PROSITE" id="PS50097"/>
    </source>
</evidence>
<dbReference type="PANTHER" id="PTHR11991:SF0">
    <property type="entry name" value="TRANSLATIONALLY-CONTROLLED TUMOR PROTEIN"/>
    <property type="match status" value="1"/>
</dbReference>
<dbReference type="FunFam" id="2.170.150.10:FF:000002">
    <property type="entry name" value="Translationally-controlled tumor protein homolog"/>
    <property type="match status" value="1"/>
</dbReference>
<dbReference type="Gene3D" id="2.170.150.10">
    <property type="entry name" value="Metal Binding Protein, Guanine Nucleotide Exchange Factor, Chain A"/>
    <property type="match status" value="1"/>
</dbReference>
<dbReference type="Pfam" id="PF02214">
    <property type="entry name" value="BTB_2"/>
    <property type="match status" value="1"/>
</dbReference>
<dbReference type="PANTHER" id="PTHR11991">
    <property type="entry name" value="TRANSLATIONALLY CONTROLLED TUMOR PROTEIN-RELATED"/>
    <property type="match status" value="1"/>
</dbReference>
<dbReference type="AlphaFoldDB" id="A0AA47MHM5"/>
<dbReference type="GO" id="GO:0005509">
    <property type="term" value="F:calcium ion binding"/>
    <property type="evidence" value="ECO:0007669"/>
    <property type="project" value="TreeGrafter"/>
</dbReference>
<evidence type="ECO:0000313" key="6">
    <source>
        <dbReference type="Proteomes" id="UP001174136"/>
    </source>
</evidence>
<dbReference type="InterPro" id="IPR003131">
    <property type="entry name" value="T1-type_BTB"/>
</dbReference>
<sequence>MRIYKDLLTDEEMFTDIYSIKETDAGFFLEVEGKIITRSGDSISDSLIGGNASAEEVADEFQSDTVSGVDIILNSNLQETSFDKQSFKVYVKDYLKALQSKLKETDSDRVALLTSQGGACVRRILQDFKKYRFYTGAKMNPEGMVGLLDFREDEVTPFMIFFNYGLVIEKVKTATYQVQWQEEDNRKAALCFLHTHLQVCKGLERIAGGLVDCGMEWNLRRMDSELRQINPDLLQPSKSFKKPSSGTITLNVGGFLYTAHRTTLVKHQGSLLEELANGKKPVQHTDSMGNPFIDRDGPVFRHVLNYLRTGDLQLPDDFREVGLLRKEAEFYRLSELVDAMFEWEEQRNAKREPAFLEMTDSHDRSQGLKVYCSDPAFIDKVKARLVQISKSRLDGFPEEFEVSSNVIQFRHFIKSEPGSRLVLKEDSTFLCTLDCLKLETVMLALKGGFKLITSLDSSKGSVVAAEALHFVK</sequence>
<dbReference type="InterPro" id="IPR018103">
    <property type="entry name" value="Translation_control_tumour_CS"/>
</dbReference>
<keyword evidence="6" id="KW-1185">Reference proteome</keyword>
<name>A0AA47MHM5_MERPO</name>
<feature type="domain" description="TCTP" evidence="4">
    <location>
        <begin position="1"/>
        <end position="171"/>
    </location>
</feature>
<dbReference type="PROSITE" id="PS51797">
    <property type="entry name" value="TCTP_3"/>
    <property type="match status" value="1"/>
</dbReference>
<dbReference type="Pfam" id="PF00838">
    <property type="entry name" value="TCTP"/>
    <property type="match status" value="1"/>
</dbReference>
<reference evidence="5" key="1">
    <citation type="journal article" date="2023" name="Front. Mar. Sci.">
        <title>A new Merluccius polli reference genome to investigate the effects of global change in West African waters.</title>
        <authorList>
            <person name="Mateo J.L."/>
            <person name="Blanco-Fernandez C."/>
            <person name="Garcia-Vazquez E."/>
            <person name="Machado-Schiaffino G."/>
        </authorList>
    </citation>
    <scope>NUCLEOTIDE SEQUENCE</scope>
    <source>
        <strain evidence="5">C29</strain>
        <tissue evidence="5">Fin</tissue>
    </source>
</reference>
<dbReference type="InterPro" id="IPR011333">
    <property type="entry name" value="SKP1/BTB/POZ_sf"/>
</dbReference>
<dbReference type="InterPro" id="IPR045740">
    <property type="entry name" value="KCTD4_C"/>
</dbReference>
<dbReference type="InterPro" id="IPR034737">
    <property type="entry name" value="TCTP"/>
</dbReference>
<dbReference type="Proteomes" id="UP001174136">
    <property type="component" value="Unassembled WGS sequence"/>
</dbReference>
<evidence type="ECO:0000313" key="5">
    <source>
        <dbReference type="EMBL" id="KAK0140274.1"/>
    </source>
</evidence>
<evidence type="ECO:0000256" key="1">
    <source>
        <dbReference type="ARBA" id="ARBA00014759"/>
    </source>
</evidence>
<evidence type="ECO:0000256" key="2">
    <source>
        <dbReference type="PROSITE-ProRule" id="PRU01133"/>
    </source>
</evidence>
<dbReference type="SUPFAM" id="SSF51316">
    <property type="entry name" value="Mss4-like"/>
    <property type="match status" value="1"/>
</dbReference>
<dbReference type="Pfam" id="PF19323">
    <property type="entry name" value="KCTD4_C"/>
    <property type="match status" value="1"/>
</dbReference>
<organism evidence="5 6">
    <name type="scientific">Merluccius polli</name>
    <name type="common">Benguela hake</name>
    <name type="synonym">Merluccius cadenati</name>
    <dbReference type="NCBI Taxonomy" id="89951"/>
    <lineage>
        <taxon>Eukaryota</taxon>
        <taxon>Metazoa</taxon>
        <taxon>Chordata</taxon>
        <taxon>Craniata</taxon>
        <taxon>Vertebrata</taxon>
        <taxon>Euteleostomi</taxon>
        <taxon>Actinopterygii</taxon>
        <taxon>Neopterygii</taxon>
        <taxon>Teleostei</taxon>
        <taxon>Neoteleostei</taxon>
        <taxon>Acanthomorphata</taxon>
        <taxon>Zeiogadaria</taxon>
        <taxon>Gadariae</taxon>
        <taxon>Gadiformes</taxon>
        <taxon>Gadoidei</taxon>
        <taxon>Merlucciidae</taxon>
        <taxon>Merluccius</taxon>
    </lineage>
</organism>
<dbReference type="InterPro" id="IPR018105">
    <property type="entry name" value="Translational_control_tumour_p"/>
</dbReference>
<dbReference type="PRINTS" id="PR01653">
    <property type="entry name" value="TCTPROTEIN"/>
</dbReference>
<gene>
    <name evidence="5" type="primary">Kctd4</name>
    <name evidence="5" type="ORF">N1851_022822</name>
</gene>
<comment type="similarity">
    <text evidence="2">Belongs to the TCTP family.</text>
</comment>
<proteinExistence type="inferred from homology"/>
<dbReference type="GO" id="GO:0005737">
    <property type="term" value="C:cytoplasm"/>
    <property type="evidence" value="ECO:0007669"/>
    <property type="project" value="TreeGrafter"/>
</dbReference>